<evidence type="ECO:0000256" key="1">
    <source>
        <dbReference type="SAM" id="MobiDB-lite"/>
    </source>
</evidence>
<feature type="compositionally biased region" description="Basic and acidic residues" evidence="1">
    <location>
        <begin position="40"/>
        <end position="51"/>
    </location>
</feature>
<dbReference type="EnsemblMetazoa" id="CJA40402.1">
    <property type="protein sequence ID" value="CJA40402.1"/>
    <property type="gene ID" value="WBGene00216250"/>
</dbReference>
<reference evidence="4" key="1">
    <citation type="submission" date="2010-08" db="EMBL/GenBank/DDBJ databases">
        <authorList>
            <consortium name="Caenorhabditis japonica Sequencing Consortium"/>
            <person name="Wilson R.K."/>
        </authorList>
    </citation>
    <scope>NUCLEOTIDE SEQUENCE [LARGE SCALE GENOMIC DNA]</scope>
    <source>
        <strain evidence="4">DF5081</strain>
    </source>
</reference>
<dbReference type="AlphaFoldDB" id="A0A8R1ERL2"/>
<evidence type="ECO:0000313" key="4">
    <source>
        <dbReference type="Proteomes" id="UP000005237"/>
    </source>
</evidence>
<protein>
    <submittedName>
        <fullName evidence="3">Uncharacterized protein</fullName>
    </submittedName>
</protein>
<sequence length="67" mass="7734">MYVFSFSVLLPLLLIIMPMLPPVTNALKRSETGETGEQEEVNRRMHDRLRSIETPPCATAPHLQDWR</sequence>
<evidence type="ECO:0000256" key="2">
    <source>
        <dbReference type="SAM" id="SignalP"/>
    </source>
</evidence>
<keyword evidence="4" id="KW-1185">Reference proteome</keyword>
<reference evidence="3" key="2">
    <citation type="submission" date="2022-06" db="UniProtKB">
        <authorList>
            <consortium name="EnsemblMetazoa"/>
        </authorList>
    </citation>
    <scope>IDENTIFICATION</scope>
    <source>
        <strain evidence="3">DF5081</strain>
    </source>
</reference>
<dbReference type="Proteomes" id="UP000005237">
    <property type="component" value="Unassembled WGS sequence"/>
</dbReference>
<proteinExistence type="predicted"/>
<feature type="chain" id="PRO_5035815958" evidence="2">
    <location>
        <begin position="27"/>
        <end position="67"/>
    </location>
</feature>
<name>A0A8R1ERL2_CAEJA</name>
<organism evidence="3 4">
    <name type="scientific">Caenorhabditis japonica</name>
    <dbReference type="NCBI Taxonomy" id="281687"/>
    <lineage>
        <taxon>Eukaryota</taxon>
        <taxon>Metazoa</taxon>
        <taxon>Ecdysozoa</taxon>
        <taxon>Nematoda</taxon>
        <taxon>Chromadorea</taxon>
        <taxon>Rhabditida</taxon>
        <taxon>Rhabditina</taxon>
        <taxon>Rhabditomorpha</taxon>
        <taxon>Rhabditoidea</taxon>
        <taxon>Rhabditidae</taxon>
        <taxon>Peloderinae</taxon>
        <taxon>Caenorhabditis</taxon>
    </lineage>
</organism>
<keyword evidence="2" id="KW-0732">Signal</keyword>
<evidence type="ECO:0000313" key="3">
    <source>
        <dbReference type="EnsemblMetazoa" id="CJA40402.1"/>
    </source>
</evidence>
<feature type="signal peptide" evidence="2">
    <location>
        <begin position="1"/>
        <end position="26"/>
    </location>
</feature>
<feature type="region of interest" description="Disordered" evidence="1">
    <location>
        <begin position="29"/>
        <end position="67"/>
    </location>
</feature>
<accession>A0A8R1ERL2</accession>